<protein>
    <recommendedName>
        <fullName evidence="1">Heterokaryon incompatibility domain-containing protein</fullName>
    </recommendedName>
</protein>
<reference evidence="2" key="1">
    <citation type="journal article" date="2020" name="New Phytol.">
        <title>Comparative genomics reveals dynamic genome evolution in host specialist ectomycorrhizal fungi.</title>
        <authorList>
            <person name="Lofgren L.A."/>
            <person name="Nguyen N.H."/>
            <person name="Vilgalys R."/>
            <person name="Ruytinx J."/>
            <person name="Liao H.L."/>
            <person name="Branco S."/>
            <person name="Kuo A."/>
            <person name="LaButti K."/>
            <person name="Lipzen A."/>
            <person name="Andreopoulos W."/>
            <person name="Pangilinan J."/>
            <person name="Riley R."/>
            <person name="Hundley H."/>
            <person name="Na H."/>
            <person name="Barry K."/>
            <person name="Grigoriev I.V."/>
            <person name="Stajich J.E."/>
            <person name="Kennedy P.G."/>
        </authorList>
    </citation>
    <scope>NUCLEOTIDE SEQUENCE</scope>
    <source>
        <strain evidence="2">MN1</strain>
    </source>
</reference>
<sequence>MPASTTSKDGKVTRNDTMAHARLDQRGMEPAISAYMSWVMGRNQTLLTTYKIDDITTNKVKLSQKLYLEALSDAEKVIELNTLSPLGYELKHGALHGAQRYDDAFVAFKILLSKLDNAPGAQVQESTEYTQLLYSSVMHGPLQMESITEAVTKYFNWAMLSHWWERKEPLLHDIQGKIIYDLDPVRTIVKLQQFCEVARDAGLRWAWSDTCCIDQNNNVELQESVNSMFTWYYYSEMERSTGISAQALAAFRPGMTGAREKLQWASTHVTTLQEDTAYSLFGIFGVHLPVIYGEKRQNALGRLLQEIIAHSGDISALDCVGKSSEFNSCLPADITSYKALPCVLPSLSEDEIQASVSTLRNTVAMESASKLYTILDNLSAPRFANCRLQLPCITFPVTQVRWKVSTRCTYDMKADKLQDLEVTMADTLTQFSPGSPTPQTSLLIRPWNRHDLGLPDFSDGTQSAGDWLEPPLTSDDPLGLSLVDNEPTDSQSHTRELSLLARLGQRFSALWLWQQRDDEPVDSQSRTRELRLIVRLGQPFGALLLAQQRGGEYKRIASDQNIIARVRDMASVGHMVDVRTLEIL</sequence>
<dbReference type="InterPro" id="IPR010730">
    <property type="entry name" value="HET"/>
</dbReference>
<evidence type="ECO:0000259" key="1">
    <source>
        <dbReference type="Pfam" id="PF06985"/>
    </source>
</evidence>
<feature type="domain" description="Heterokaryon incompatibility" evidence="1">
    <location>
        <begin position="157"/>
        <end position="238"/>
    </location>
</feature>
<evidence type="ECO:0000313" key="2">
    <source>
        <dbReference type="EMBL" id="KAG1819745.1"/>
    </source>
</evidence>
<organism evidence="2 3">
    <name type="scientific">Suillus subaureus</name>
    <dbReference type="NCBI Taxonomy" id="48587"/>
    <lineage>
        <taxon>Eukaryota</taxon>
        <taxon>Fungi</taxon>
        <taxon>Dikarya</taxon>
        <taxon>Basidiomycota</taxon>
        <taxon>Agaricomycotina</taxon>
        <taxon>Agaricomycetes</taxon>
        <taxon>Agaricomycetidae</taxon>
        <taxon>Boletales</taxon>
        <taxon>Suillineae</taxon>
        <taxon>Suillaceae</taxon>
        <taxon>Suillus</taxon>
    </lineage>
</organism>
<dbReference type="GeneID" id="64626681"/>
<dbReference type="RefSeq" id="XP_041195280.1">
    <property type="nucleotide sequence ID" value="XM_041332664.1"/>
</dbReference>
<accession>A0A9P7JFS1</accession>
<dbReference type="EMBL" id="JABBWG010000009">
    <property type="protein sequence ID" value="KAG1819745.1"/>
    <property type="molecule type" value="Genomic_DNA"/>
</dbReference>
<dbReference type="PANTHER" id="PTHR10622">
    <property type="entry name" value="HET DOMAIN-CONTAINING PROTEIN"/>
    <property type="match status" value="1"/>
</dbReference>
<dbReference type="OrthoDB" id="2423701at2759"/>
<proteinExistence type="predicted"/>
<keyword evidence="3" id="KW-1185">Reference proteome</keyword>
<evidence type="ECO:0000313" key="3">
    <source>
        <dbReference type="Proteomes" id="UP000807769"/>
    </source>
</evidence>
<name>A0A9P7JFS1_9AGAM</name>
<dbReference type="AlphaFoldDB" id="A0A9P7JFS1"/>
<dbReference type="Pfam" id="PF06985">
    <property type="entry name" value="HET"/>
    <property type="match status" value="1"/>
</dbReference>
<dbReference type="Proteomes" id="UP000807769">
    <property type="component" value="Unassembled WGS sequence"/>
</dbReference>
<gene>
    <name evidence="2" type="ORF">BJ212DRAFT_1298171</name>
</gene>
<dbReference type="PANTHER" id="PTHR10622:SF10">
    <property type="entry name" value="HET DOMAIN-CONTAINING PROTEIN"/>
    <property type="match status" value="1"/>
</dbReference>
<comment type="caution">
    <text evidence="2">The sequence shown here is derived from an EMBL/GenBank/DDBJ whole genome shotgun (WGS) entry which is preliminary data.</text>
</comment>